<accession>A0ABP6QN34</accession>
<evidence type="ECO:0008006" key="5">
    <source>
        <dbReference type="Google" id="ProtNLM"/>
    </source>
</evidence>
<dbReference type="PANTHER" id="PTHR43343:SF3">
    <property type="entry name" value="PROTEASE DO-LIKE 8, CHLOROPLASTIC"/>
    <property type="match status" value="1"/>
</dbReference>
<sequence>MDAQETRVYGPQPNYRIPVQRPGLLSARQKVAATAAAVALALGGGAAGAVGAVALTGSEGGIKAPVTVSGVSRTTSISDIAKAVQPGVVSISAESARESATGSGVVLRSDGTIVTNNHVIEGASQITVKFSDGGSAPARVVGTSPGNDLAVIKAEGVTGKTAVQVADSDSAVVGDTVVALGSPLGLDGSVTSGIVSAKNRTVAESEGATIKGAIQTDAAINPGNSGGALVDGTGALIGINTAIATTGEASGSIGVGFAIPSNTVKTVVSQILSGNSTGA</sequence>
<evidence type="ECO:0000313" key="3">
    <source>
        <dbReference type="EMBL" id="GAA3241249.1"/>
    </source>
</evidence>
<dbReference type="InterPro" id="IPR009003">
    <property type="entry name" value="Peptidase_S1_PA"/>
</dbReference>
<dbReference type="SUPFAM" id="SSF50494">
    <property type="entry name" value="Trypsin-like serine proteases"/>
    <property type="match status" value="1"/>
</dbReference>
<keyword evidence="4" id="KW-1185">Reference proteome</keyword>
<comment type="caution">
    <text evidence="3">The sequence shown here is derived from an EMBL/GenBank/DDBJ whole genome shotgun (WGS) entry which is preliminary data.</text>
</comment>
<dbReference type="InterPro" id="IPR051201">
    <property type="entry name" value="Chloro_Bact_Ser_Proteases"/>
</dbReference>
<dbReference type="PANTHER" id="PTHR43343">
    <property type="entry name" value="PEPTIDASE S12"/>
    <property type="match status" value="1"/>
</dbReference>
<dbReference type="InterPro" id="IPR001940">
    <property type="entry name" value="Peptidase_S1C"/>
</dbReference>
<dbReference type="Gene3D" id="2.40.10.120">
    <property type="match status" value="1"/>
</dbReference>
<reference evidence="4" key="1">
    <citation type="journal article" date="2019" name="Int. J. Syst. Evol. Microbiol.">
        <title>The Global Catalogue of Microorganisms (GCM) 10K type strain sequencing project: providing services to taxonomists for standard genome sequencing and annotation.</title>
        <authorList>
            <consortium name="The Broad Institute Genomics Platform"/>
            <consortium name="The Broad Institute Genome Sequencing Center for Infectious Disease"/>
            <person name="Wu L."/>
            <person name="Ma J."/>
        </authorList>
    </citation>
    <scope>NUCLEOTIDE SEQUENCE [LARGE SCALE GENOMIC DNA]</scope>
    <source>
        <strain evidence="4">JCM 9377</strain>
    </source>
</reference>
<protein>
    <recommendedName>
        <fullName evidence="5">Serine protease PepD</fullName>
    </recommendedName>
</protein>
<keyword evidence="2" id="KW-0378">Hydrolase</keyword>
<organism evidence="3 4">
    <name type="scientific">Actinocorallia longicatena</name>
    <dbReference type="NCBI Taxonomy" id="111803"/>
    <lineage>
        <taxon>Bacteria</taxon>
        <taxon>Bacillati</taxon>
        <taxon>Actinomycetota</taxon>
        <taxon>Actinomycetes</taxon>
        <taxon>Streptosporangiales</taxon>
        <taxon>Thermomonosporaceae</taxon>
        <taxon>Actinocorallia</taxon>
    </lineage>
</organism>
<keyword evidence="1" id="KW-0645">Protease</keyword>
<evidence type="ECO:0000256" key="1">
    <source>
        <dbReference type="ARBA" id="ARBA00022670"/>
    </source>
</evidence>
<gene>
    <name evidence="3" type="ORF">GCM10010468_78430</name>
</gene>
<evidence type="ECO:0000256" key="2">
    <source>
        <dbReference type="ARBA" id="ARBA00022801"/>
    </source>
</evidence>
<dbReference type="Pfam" id="PF13365">
    <property type="entry name" value="Trypsin_2"/>
    <property type="match status" value="1"/>
</dbReference>
<name>A0ABP6QN34_9ACTN</name>
<evidence type="ECO:0000313" key="4">
    <source>
        <dbReference type="Proteomes" id="UP001501237"/>
    </source>
</evidence>
<dbReference type="Proteomes" id="UP001501237">
    <property type="component" value="Unassembled WGS sequence"/>
</dbReference>
<dbReference type="PRINTS" id="PR00834">
    <property type="entry name" value="PROTEASES2C"/>
</dbReference>
<dbReference type="EMBL" id="BAAAUV010000044">
    <property type="protein sequence ID" value="GAA3241249.1"/>
    <property type="molecule type" value="Genomic_DNA"/>
</dbReference>
<proteinExistence type="predicted"/>